<feature type="domain" description="N-acetyltransferase" evidence="1">
    <location>
        <begin position="1"/>
        <end position="151"/>
    </location>
</feature>
<keyword evidence="3" id="KW-1185">Reference proteome</keyword>
<dbReference type="AlphaFoldDB" id="A0A6A8A442"/>
<dbReference type="Pfam" id="PF13673">
    <property type="entry name" value="Acetyltransf_10"/>
    <property type="match status" value="1"/>
</dbReference>
<dbReference type="InterPro" id="IPR052564">
    <property type="entry name" value="N-acetyltrans/Recomb-assoc"/>
</dbReference>
<dbReference type="InterPro" id="IPR000182">
    <property type="entry name" value="GNAT_dom"/>
</dbReference>
<organism evidence="2 3">
    <name type="scientific">Endobacterium cereale</name>
    <dbReference type="NCBI Taxonomy" id="2663029"/>
    <lineage>
        <taxon>Bacteria</taxon>
        <taxon>Pseudomonadati</taxon>
        <taxon>Pseudomonadota</taxon>
        <taxon>Alphaproteobacteria</taxon>
        <taxon>Hyphomicrobiales</taxon>
        <taxon>Rhizobiaceae</taxon>
        <taxon>Endobacterium</taxon>
    </lineage>
</organism>
<dbReference type="PANTHER" id="PTHR43451">
    <property type="entry name" value="ACETYLTRANSFERASE (GNAT) FAMILY PROTEIN"/>
    <property type="match status" value="1"/>
</dbReference>
<comment type="caution">
    <text evidence="2">The sequence shown here is derived from an EMBL/GenBank/DDBJ whole genome shotgun (WGS) entry which is preliminary data.</text>
</comment>
<dbReference type="RefSeq" id="WP_153352917.1">
    <property type="nucleotide sequence ID" value="NZ_JAYKOO010000006.1"/>
</dbReference>
<keyword evidence="2" id="KW-0808">Transferase</keyword>
<reference evidence="2 3" key="1">
    <citation type="submission" date="2019-11" db="EMBL/GenBank/DDBJ databases">
        <title>Genome analysis of Rhizobacterium cereale a novel genus and species isolated from maize roots in North Spain.</title>
        <authorList>
            <person name="Menendez E."/>
            <person name="Flores-Felix J.D."/>
            <person name="Ramirez-Bahena M.-H."/>
            <person name="Igual J.M."/>
            <person name="Garcia-Fraile P."/>
            <person name="Peix A."/>
            <person name="Velazquez E."/>
        </authorList>
    </citation>
    <scope>NUCLEOTIDE SEQUENCE [LARGE SCALE GENOMIC DNA]</scope>
    <source>
        <strain evidence="2 3">RZME27</strain>
    </source>
</reference>
<dbReference type="EMBL" id="WIXI01000031">
    <property type="protein sequence ID" value="MQY45384.1"/>
    <property type="molecule type" value="Genomic_DNA"/>
</dbReference>
<dbReference type="Gene3D" id="3.40.630.30">
    <property type="match status" value="1"/>
</dbReference>
<accession>A0A6A8A442</accession>
<dbReference type="Proteomes" id="UP000435138">
    <property type="component" value="Unassembled WGS sequence"/>
</dbReference>
<dbReference type="SUPFAM" id="SSF55729">
    <property type="entry name" value="Acyl-CoA N-acyltransferases (Nat)"/>
    <property type="match status" value="1"/>
</dbReference>
<dbReference type="PANTHER" id="PTHR43451:SF1">
    <property type="entry name" value="ACETYLTRANSFERASE"/>
    <property type="match status" value="1"/>
</dbReference>
<evidence type="ECO:0000313" key="3">
    <source>
        <dbReference type="Proteomes" id="UP000435138"/>
    </source>
</evidence>
<dbReference type="CDD" id="cd04301">
    <property type="entry name" value="NAT_SF"/>
    <property type="match status" value="1"/>
</dbReference>
<sequence>MIRLYQQNDLDDVISVFLSAIRETGSRYYSPSQVDAWARVDRDLWERRRMEKPTWIAELEGQVAGFTDLEPDGHVDMLFVHPKFGGRGVASRLLFTAETYARENGIDRLYTEASLAARTTFERAGFDVIEQEIVHRNGEDFIRFKMQKFIMARPQ</sequence>
<dbReference type="InterPro" id="IPR016181">
    <property type="entry name" value="Acyl_CoA_acyltransferase"/>
</dbReference>
<dbReference type="PROSITE" id="PS51186">
    <property type="entry name" value="GNAT"/>
    <property type="match status" value="1"/>
</dbReference>
<proteinExistence type="predicted"/>
<dbReference type="GO" id="GO:0016747">
    <property type="term" value="F:acyltransferase activity, transferring groups other than amino-acyl groups"/>
    <property type="evidence" value="ECO:0007669"/>
    <property type="project" value="InterPro"/>
</dbReference>
<evidence type="ECO:0000259" key="1">
    <source>
        <dbReference type="PROSITE" id="PS51186"/>
    </source>
</evidence>
<gene>
    <name evidence="2" type="ORF">GAO09_04805</name>
</gene>
<protein>
    <submittedName>
        <fullName evidence="2">GNAT family N-acetyltransferase</fullName>
    </submittedName>
</protein>
<name>A0A6A8A442_9HYPH</name>
<evidence type="ECO:0000313" key="2">
    <source>
        <dbReference type="EMBL" id="MQY45384.1"/>
    </source>
</evidence>